<dbReference type="GO" id="GO:0051028">
    <property type="term" value="P:mRNA transport"/>
    <property type="evidence" value="ECO:0007669"/>
    <property type="project" value="UniProtKB-KW"/>
</dbReference>
<keyword evidence="4" id="KW-0653">Protein transport</keyword>
<evidence type="ECO:0000256" key="2">
    <source>
        <dbReference type="ARBA" id="ARBA00010186"/>
    </source>
</evidence>
<dbReference type="GO" id="GO:0015031">
    <property type="term" value="P:protein transport"/>
    <property type="evidence" value="ECO:0007669"/>
    <property type="project" value="UniProtKB-KW"/>
</dbReference>
<keyword evidence="4" id="KW-0811">Translocation</keyword>
<dbReference type="EMBL" id="JALLBG020000121">
    <property type="protein sequence ID" value="KAL3763523.1"/>
    <property type="molecule type" value="Genomic_DNA"/>
</dbReference>
<protein>
    <recommendedName>
        <fullName evidence="4">Nuclear pore protein</fullName>
    </recommendedName>
</protein>
<keyword evidence="3 4" id="KW-0539">Nucleus</keyword>
<dbReference type="Pfam" id="PF04097">
    <property type="entry name" value="Nic96"/>
    <property type="match status" value="1"/>
</dbReference>
<comment type="caution">
    <text evidence="6">The sequence shown here is derived from an EMBL/GenBank/DDBJ whole genome shotgun (WGS) entry which is preliminary data.</text>
</comment>
<keyword evidence="4" id="KW-0509">mRNA transport</keyword>
<feature type="signal peptide" evidence="5">
    <location>
        <begin position="1"/>
        <end position="20"/>
    </location>
</feature>
<dbReference type="Proteomes" id="UP001530293">
    <property type="component" value="Unassembled WGS sequence"/>
</dbReference>
<keyword evidence="4" id="KW-0813">Transport</keyword>
<evidence type="ECO:0000313" key="7">
    <source>
        <dbReference type="Proteomes" id="UP001530293"/>
    </source>
</evidence>
<organism evidence="6 7">
    <name type="scientific">Discostella pseudostelligera</name>
    <dbReference type="NCBI Taxonomy" id="259834"/>
    <lineage>
        <taxon>Eukaryota</taxon>
        <taxon>Sar</taxon>
        <taxon>Stramenopiles</taxon>
        <taxon>Ochrophyta</taxon>
        <taxon>Bacillariophyta</taxon>
        <taxon>Coscinodiscophyceae</taxon>
        <taxon>Thalassiosirophycidae</taxon>
        <taxon>Stephanodiscales</taxon>
        <taxon>Stephanodiscaceae</taxon>
        <taxon>Discostella</taxon>
    </lineage>
</organism>
<keyword evidence="4" id="KW-0906">Nuclear pore complex</keyword>
<dbReference type="InterPro" id="IPR007231">
    <property type="entry name" value="Nucleoporin_int_Nup93/Nic96"/>
</dbReference>
<reference evidence="6 7" key="1">
    <citation type="submission" date="2024-10" db="EMBL/GenBank/DDBJ databases">
        <title>Updated reference genomes for cyclostephanoid diatoms.</title>
        <authorList>
            <person name="Roberts W.R."/>
            <person name="Alverson A.J."/>
        </authorList>
    </citation>
    <scope>NUCLEOTIDE SEQUENCE [LARGE SCALE GENOMIC DNA]</scope>
    <source>
        <strain evidence="6 7">AJA232-27</strain>
    </source>
</reference>
<sequence length="628" mass="67580">MMFLYACLVLTSIIMQHLLPHYPLDAKGLRCGDANAAKFILKQFSSVGGVGSSVEDLSVVDPVVSDLVSQLASLQQSQETIFLQSQLLYPTQSMIQSRRRVADLYERIQMRSKSLSSGGGGGGMGEDRDPCVYYRDACLAMLGGSESISDAPALESSGLVKTVEDYLYTSLWQALHATEMDGVGMTAGGGGGEGGGLRKLSELVARLSVLVNQWGPSYFEQDEDVNGGGASYTGASEAVALAARGGGSVTKSANAVPRSGGWAYALPLLASQQYATALAYLAEAGGGVGLLQAAHVGIVMDAAGLSVTDFSLDAQSGISSRSLQQALLPMLVASYSASLQGSDAGSALRYLALMSGKGKFVKEQVQRLLLETRQLEILAGKVEPDGSRSNGALDSLFSKNEVSFLLVDSANHAIRVGKPADAAELLVLSGRFGALFSLLNRELASYLNASTSEGYAKRQFWFNAASQFHAIHLARGRTYVQNALDAEGNMSLGNTFQLLMNLMVFFDRCRENQWEGAWSLIDDLQLIPRTESEMTVRVEAFRALDNCVRQVFHHVVLAAMEALCHIYNVLKEGRAGVSIDQHNTTDQSLDEIRTRARLLVTFARLLNLPSLSDADTYVRISQLEKNMM</sequence>
<keyword evidence="5" id="KW-0732">Signal</keyword>
<name>A0ABD3MKY5_9STRA</name>
<dbReference type="PANTHER" id="PTHR11225">
    <property type="entry name" value="NUCLEAR PORE COMPLEX PROTEIN NUP93 NUCLEOPORIN NUP93 DEAD EYE PROTEIN"/>
    <property type="match status" value="1"/>
</dbReference>
<comment type="subcellular location">
    <subcellularLocation>
        <location evidence="1">Nucleus envelope</location>
    </subcellularLocation>
    <subcellularLocation>
        <location evidence="4">Nucleus</location>
        <location evidence="4">Nuclear pore complex</location>
    </subcellularLocation>
</comment>
<dbReference type="GO" id="GO:0005643">
    <property type="term" value="C:nuclear pore"/>
    <property type="evidence" value="ECO:0007669"/>
    <property type="project" value="UniProtKB-SubCell"/>
</dbReference>
<comment type="similarity">
    <text evidence="2 4">Belongs to the nucleoporin interacting component (NIC) family.</text>
</comment>
<dbReference type="AlphaFoldDB" id="A0ABD3MKY5"/>
<proteinExistence type="inferred from homology"/>
<evidence type="ECO:0000256" key="5">
    <source>
        <dbReference type="SAM" id="SignalP"/>
    </source>
</evidence>
<accession>A0ABD3MKY5</accession>
<evidence type="ECO:0000256" key="4">
    <source>
        <dbReference type="RuleBase" id="RU364035"/>
    </source>
</evidence>
<evidence type="ECO:0000256" key="1">
    <source>
        <dbReference type="ARBA" id="ARBA00004259"/>
    </source>
</evidence>
<keyword evidence="7" id="KW-1185">Reference proteome</keyword>
<feature type="chain" id="PRO_5044851363" description="Nuclear pore protein" evidence="5">
    <location>
        <begin position="21"/>
        <end position="628"/>
    </location>
</feature>
<keyword evidence="4" id="KW-0472">Membrane</keyword>
<gene>
    <name evidence="6" type="ORF">ACHAWU_009207</name>
</gene>
<dbReference type="PANTHER" id="PTHR11225:SF4">
    <property type="entry name" value="NUCLEAR PORE COMPLEX PROTEIN NUP93"/>
    <property type="match status" value="1"/>
</dbReference>
<evidence type="ECO:0000256" key="3">
    <source>
        <dbReference type="ARBA" id="ARBA00023242"/>
    </source>
</evidence>
<evidence type="ECO:0000313" key="6">
    <source>
        <dbReference type="EMBL" id="KAL3763523.1"/>
    </source>
</evidence>